<dbReference type="PANTHER" id="PTHR13620:SF104">
    <property type="entry name" value="EXONUCLEASE 3'-5' DOMAIN-CONTAINING PROTEIN 2"/>
    <property type="match status" value="1"/>
</dbReference>
<dbReference type="GO" id="GO:0005634">
    <property type="term" value="C:nucleus"/>
    <property type="evidence" value="ECO:0007669"/>
    <property type="project" value="TreeGrafter"/>
</dbReference>
<dbReference type="Pfam" id="PF01612">
    <property type="entry name" value="DNA_pol_A_exo1"/>
    <property type="match status" value="1"/>
</dbReference>
<evidence type="ECO:0000256" key="3">
    <source>
        <dbReference type="SAM" id="MobiDB-lite"/>
    </source>
</evidence>
<dbReference type="GO" id="GO:0006139">
    <property type="term" value="P:nucleobase-containing compound metabolic process"/>
    <property type="evidence" value="ECO:0007669"/>
    <property type="project" value="InterPro"/>
</dbReference>
<dbReference type="InterPro" id="IPR002562">
    <property type="entry name" value="3'-5'_exonuclease_dom"/>
</dbReference>
<dbReference type="SUPFAM" id="SSF53098">
    <property type="entry name" value="Ribonuclease H-like"/>
    <property type="match status" value="1"/>
</dbReference>
<keyword evidence="6" id="KW-1185">Reference proteome</keyword>
<comment type="caution">
    <text evidence="5">The sequence shown here is derived from an EMBL/GenBank/DDBJ whole genome shotgun (WGS) entry which is preliminary data.</text>
</comment>
<keyword evidence="1" id="KW-0540">Nuclease</keyword>
<keyword evidence="2" id="KW-0378">Hydrolase</keyword>
<name>A0A2S4LAW1_9HYPO</name>
<feature type="domain" description="3'-5' exonuclease" evidence="4">
    <location>
        <begin position="278"/>
        <end position="464"/>
    </location>
</feature>
<evidence type="ECO:0000256" key="2">
    <source>
        <dbReference type="ARBA" id="ARBA00022801"/>
    </source>
</evidence>
<feature type="region of interest" description="Disordered" evidence="3">
    <location>
        <begin position="471"/>
        <end position="547"/>
    </location>
</feature>
<evidence type="ECO:0000313" key="5">
    <source>
        <dbReference type="EMBL" id="POR39580.1"/>
    </source>
</evidence>
<reference evidence="5 6" key="1">
    <citation type="submission" date="2018-01" db="EMBL/GenBank/DDBJ databases">
        <title>Harnessing the power of phylogenomics to disentangle the directionality and signatures of interkingdom host jumping in the parasitic fungal genus Tolypocladium.</title>
        <authorList>
            <person name="Quandt C.A."/>
            <person name="Patterson W."/>
            <person name="Spatafora J.W."/>
        </authorList>
    </citation>
    <scope>NUCLEOTIDE SEQUENCE [LARGE SCALE GENOMIC DNA]</scope>
    <source>
        <strain evidence="5 6">NRBC 100945</strain>
    </source>
</reference>
<keyword evidence="5" id="KW-0547">Nucleotide-binding</keyword>
<dbReference type="CDD" id="cd06141">
    <property type="entry name" value="WRN_exo"/>
    <property type="match status" value="1"/>
</dbReference>
<proteinExistence type="predicted"/>
<evidence type="ECO:0000256" key="1">
    <source>
        <dbReference type="ARBA" id="ARBA00022722"/>
    </source>
</evidence>
<dbReference type="AlphaFoldDB" id="A0A2S4LAW1"/>
<dbReference type="InterPro" id="IPR012337">
    <property type="entry name" value="RNaseH-like_sf"/>
</dbReference>
<dbReference type="PANTHER" id="PTHR13620">
    <property type="entry name" value="3-5 EXONUCLEASE"/>
    <property type="match status" value="1"/>
</dbReference>
<protein>
    <submittedName>
        <fullName evidence="5">Werner syndrome ATP-dependent helicase</fullName>
    </submittedName>
</protein>
<dbReference type="GO" id="GO:0008408">
    <property type="term" value="F:3'-5' exonuclease activity"/>
    <property type="evidence" value="ECO:0007669"/>
    <property type="project" value="InterPro"/>
</dbReference>
<dbReference type="EMBL" id="PKSG01000030">
    <property type="protein sequence ID" value="POR39580.1"/>
    <property type="molecule type" value="Genomic_DNA"/>
</dbReference>
<gene>
    <name evidence="5" type="ORF">TPAR_00229</name>
</gene>
<dbReference type="InterPro" id="IPR051132">
    <property type="entry name" value="3-5_Exonuclease_domain"/>
</dbReference>
<feature type="region of interest" description="Disordered" evidence="3">
    <location>
        <begin position="191"/>
        <end position="233"/>
    </location>
</feature>
<evidence type="ECO:0000259" key="4">
    <source>
        <dbReference type="Pfam" id="PF01612"/>
    </source>
</evidence>
<dbReference type="Gene3D" id="3.30.420.10">
    <property type="entry name" value="Ribonuclease H-like superfamily/Ribonuclease H"/>
    <property type="match status" value="1"/>
</dbReference>
<dbReference type="Proteomes" id="UP000237481">
    <property type="component" value="Unassembled WGS sequence"/>
</dbReference>
<dbReference type="GO" id="GO:0005737">
    <property type="term" value="C:cytoplasm"/>
    <property type="evidence" value="ECO:0007669"/>
    <property type="project" value="TreeGrafter"/>
</dbReference>
<dbReference type="OrthoDB" id="1920326at2759"/>
<evidence type="ECO:0000313" key="6">
    <source>
        <dbReference type="Proteomes" id="UP000237481"/>
    </source>
</evidence>
<dbReference type="InterPro" id="IPR036397">
    <property type="entry name" value="RNaseH_sf"/>
</dbReference>
<accession>A0A2S4LAW1</accession>
<feature type="compositionally biased region" description="Basic and acidic residues" evidence="3">
    <location>
        <begin position="191"/>
        <end position="228"/>
    </location>
</feature>
<sequence length="657" mass="71504">MAPANGGDVTDPTAAYSQHTAYRRVLIIGRGHGSPPAQTPPSMTYKRGPRIAGNVLALTPLKPLRRGRRLRRRSPGSVRASSGAVRCIKVMKRAMASNTASPLWNPSLGIRFSPSPDPKPKPKPKSLYPHLDISRFVHVAAAGSSCANDLSGEANAAYAAYTSERELLNGQSVLEAEAALLTEDAAVRRDASMDTRDDIRGGKKDTNEVNGKEAESGKKQSKDSKPVDPPRTPLSFNISTDLFHAARAATAGTPNSFWSHTMYQKTTSAGAVERVKVHYCTSKHTMEHICKRHFLGEPVLGLDLEWLPYASRSSGARENVSLIQVASPGRIGLFHVAVFAKADDLVAPTFRSIMGDLRVSKVGVHVQGDCTRLSKYLGVKARGVFELSHLYKLVKFAAAGTPRLINKVPVALSTQVEELLRLPLYKGDSVRSSNWMRPLNARQILTDSASDAYAGIQLYHVLEAKRKELKPVPPRPHHAELGLPIPIPEPEPEPESSEVSNEAASTEADAAPTPPKPTQTPKKAEPATTPKAAGSPRPAPKPRDARVTAAELKTKEYRAAKQTPVSAAPAALRAYYIWHTNEDLEPESIAKLLRDPPLQVNTVVSYILDAIIAEKMPYGKARLKAEVIPHLHPKLVSGRYRYLARACENIEPPKEMS</sequence>
<dbReference type="GO" id="GO:0003676">
    <property type="term" value="F:nucleic acid binding"/>
    <property type="evidence" value="ECO:0007669"/>
    <property type="project" value="InterPro"/>
</dbReference>
<dbReference type="STRING" id="94208.A0A2S4LAW1"/>
<keyword evidence="5" id="KW-0067">ATP-binding</keyword>
<organism evidence="5 6">
    <name type="scientific">Tolypocladium paradoxum</name>
    <dbReference type="NCBI Taxonomy" id="94208"/>
    <lineage>
        <taxon>Eukaryota</taxon>
        <taxon>Fungi</taxon>
        <taxon>Dikarya</taxon>
        <taxon>Ascomycota</taxon>
        <taxon>Pezizomycotina</taxon>
        <taxon>Sordariomycetes</taxon>
        <taxon>Hypocreomycetidae</taxon>
        <taxon>Hypocreales</taxon>
        <taxon>Ophiocordycipitaceae</taxon>
        <taxon>Tolypocladium</taxon>
    </lineage>
</organism>
<keyword evidence="5" id="KW-0347">Helicase</keyword>
<dbReference type="GO" id="GO:0004386">
    <property type="term" value="F:helicase activity"/>
    <property type="evidence" value="ECO:0007669"/>
    <property type="project" value="UniProtKB-KW"/>
</dbReference>